<feature type="compositionally biased region" description="Low complexity" evidence="4">
    <location>
        <begin position="59"/>
        <end position="72"/>
    </location>
</feature>
<feature type="domain" description="RING-type" evidence="5">
    <location>
        <begin position="340"/>
        <end position="381"/>
    </location>
</feature>
<dbReference type="PROSITE" id="PS50089">
    <property type="entry name" value="ZF_RING_2"/>
    <property type="match status" value="1"/>
</dbReference>
<accession>A0A4U5LYK2</accession>
<dbReference type="InterPro" id="IPR013083">
    <property type="entry name" value="Znf_RING/FYVE/PHD"/>
</dbReference>
<dbReference type="GO" id="GO:0008270">
    <property type="term" value="F:zinc ion binding"/>
    <property type="evidence" value="ECO:0007669"/>
    <property type="project" value="UniProtKB-KW"/>
</dbReference>
<evidence type="ECO:0000256" key="3">
    <source>
        <dbReference type="PROSITE-ProRule" id="PRU00175"/>
    </source>
</evidence>
<dbReference type="PANTHER" id="PTHR23030:SF30">
    <property type="entry name" value="TYROSINE-PROTEIN PHOSPHATASE NON-RECEPTOR TYPE 23"/>
    <property type="match status" value="1"/>
</dbReference>
<keyword evidence="2" id="KW-0862">Zinc</keyword>
<dbReference type="Proteomes" id="UP000298663">
    <property type="component" value="Unassembled WGS sequence"/>
</dbReference>
<feature type="region of interest" description="Disordered" evidence="4">
    <location>
        <begin position="1"/>
        <end position="331"/>
    </location>
</feature>
<proteinExistence type="predicted"/>
<dbReference type="Gene3D" id="3.30.40.10">
    <property type="entry name" value="Zinc/RING finger domain, C3HC4 (zinc finger)"/>
    <property type="match status" value="1"/>
</dbReference>
<evidence type="ECO:0000256" key="4">
    <source>
        <dbReference type="SAM" id="MobiDB-lite"/>
    </source>
</evidence>
<organism evidence="6 7">
    <name type="scientific">Steinernema carpocapsae</name>
    <name type="common">Entomopathogenic nematode</name>
    <dbReference type="NCBI Taxonomy" id="34508"/>
    <lineage>
        <taxon>Eukaryota</taxon>
        <taxon>Metazoa</taxon>
        <taxon>Ecdysozoa</taxon>
        <taxon>Nematoda</taxon>
        <taxon>Chromadorea</taxon>
        <taxon>Rhabditida</taxon>
        <taxon>Tylenchina</taxon>
        <taxon>Panagrolaimomorpha</taxon>
        <taxon>Strongyloidoidea</taxon>
        <taxon>Steinernematidae</taxon>
        <taxon>Steinernema</taxon>
    </lineage>
</organism>
<dbReference type="AlphaFoldDB" id="A0A4U5LYK2"/>
<feature type="compositionally biased region" description="Polar residues" evidence="4">
    <location>
        <begin position="260"/>
        <end position="272"/>
    </location>
</feature>
<keyword evidence="1 3" id="KW-0863">Zinc-finger</keyword>
<dbReference type="EMBL" id="AZBU02000011">
    <property type="protein sequence ID" value="TKR61368.1"/>
    <property type="molecule type" value="Genomic_DNA"/>
</dbReference>
<dbReference type="SUPFAM" id="SSF57850">
    <property type="entry name" value="RING/U-box"/>
    <property type="match status" value="1"/>
</dbReference>
<reference evidence="6 7" key="1">
    <citation type="journal article" date="2015" name="Genome Biol.">
        <title>Comparative genomics of Steinernema reveals deeply conserved gene regulatory networks.</title>
        <authorList>
            <person name="Dillman A.R."/>
            <person name="Macchietto M."/>
            <person name="Porter C.F."/>
            <person name="Rogers A."/>
            <person name="Williams B."/>
            <person name="Antoshechkin I."/>
            <person name="Lee M.M."/>
            <person name="Goodwin Z."/>
            <person name="Lu X."/>
            <person name="Lewis E.E."/>
            <person name="Goodrich-Blair H."/>
            <person name="Stock S.P."/>
            <person name="Adams B.J."/>
            <person name="Sternberg P.W."/>
            <person name="Mortazavi A."/>
        </authorList>
    </citation>
    <scope>NUCLEOTIDE SEQUENCE [LARGE SCALE GENOMIC DNA]</scope>
    <source>
        <strain evidence="6 7">ALL</strain>
    </source>
</reference>
<evidence type="ECO:0000313" key="7">
    <source>
        <dbReference type="Proteomes" id="UP000298663"/>
    </source>
</evidence>
<reference evidence="6 7" key="2">
    <citation type="journal article" date="2019" name="G3 (Bethesda)">
        <title>Hybrid Assembly of the Genome of the Entomopathogenic Nematode Steinernema carpocapsae Identifies the X-Chromosome.</title>
        <authorList>
            <person name="Serra L."/>
            <person name="Macchietto M."/>
            <person name="Macias-Munoz A."/>
            <person name="McGill C.J."/>
            <person name="Rodriguez I.M."/>
            <person name="Rodriguez B."/>
            <person name="Murad R."/>
            <person name="Mortazavi A."/>
        </authorList>
    </citation>
    <scope>NUCLEOTIDE SEQUENCE [LARGE SCALE GENOMIC DNA]</scope>
    <source>
        <strain evidence="6 7">ALL</strain>
    </source>
</reference>
<evidence type="ECO:0000256" key="1">
    <source>
        <dbReference type="ARBA" id="ARBA00022771"/>
    </source>
</evidence>
<feature type="compositionally biased region" description="Low complexity" evidence="4">
    <location>
        <begin position="219"/>
        <end position="237"/>
    </location>
</feature>
<feature type="compositionally biased region" description="Low complexity" evidence="4">
    <location>
        <begin position="178"/>
        <end position="188"/>
    </location>
</feature>
<dbReference type="OrthoDB" id="654191at2759"/>
<protein>
    <recommendedName>
        <fullName evidence="5">RING-type domain-containing protein</fullName>
    </recommendedName>
</protein>
<keyword evidence="7" id="KW-1185">Reference proteome</keyword>
<feature type="compositionally biased region" description="Low complexity" evidence="4">
    <location>
        <begin position="1"/>
        <end position="22"/>
    </location>
</feature>
<evidence type="ECO:0000256" key="2">
    <source>
        <dbReference type="ARBA" id="ARBA00022833"/>
    </source>
</evidence>
<gene>
    <name evidence="6" type="ORF">L596_028486</name>
</gene>
<feature type="compositionally biased region" description="Low complexity" evidence="4">
    <location>
        <begin position="113"/>
        <end position="127"/>
    </location>
</feature>
<keyword evidence="1 3" id="KW-0479">Metal-binding</keyword>
<feature type="compositionally biased region" description="Polar residues" evidence="4">
    <location>
        <begin position="23"/>
        <end position="43"/>
    </location>
</feature>
<feature type="compositionally biased region" description="Polar residues" evidence="4">
    <location>
        <begin position="133"/>
        <end position="158"/>
    </location>
</feature>
<dbReference type="GO" id="GO:0043328">
    <property type="term" value="P:protein transport to vacuole involved in ubiquitin-dependent protein catabolic process via the multivesicular body sorting pathway"/>
    <property type="evidence" value="ECO:0007669"/>
    <property type="project" value="TreeGrafter"/>
</dbReference>
<name>A0A4U5LYK2_STECR</name>
<evidence type="ECO:0000313" key="6">
    <source>
        <dbReference type="EMBL" id="TKR61368.1"/>
    </source>
</evidence>
<feature type="compositionally biased region" description="Acidic residues" evidence="4">
    <location>
        <begin position="296"/>
        <end position="320"/>
    </location>
</feature>
<sequence>MTNAPSALPGASAPKAPAAEPPRTQNTSAPSGEDSSPSNQIQPSLLGPAKTANSVSTSAQAQALAQTAEIAQRIQRARSRSTKVPEASSPESRKSTPVASRAPACATQPTSKNSNPAASNPSNPFASVRPSVLSASSQNQACVPAPQAQNGRSAASQPPSRPYVVSENLQNTQPPQQPRSAQRQSYAQPQVAPVSVARGAPLNSSTEHGNHVPRQAGLSNPSASPHQPNQSASQPSQPLIPQAVQNPALDNGHAVVEPQAQPNSSPEAQNGNLPDVTQDLCLSDDESDAGSARSEDDSEDEADAQNDEDDAEQDDDEAADDIASTPRVPRVPTPDPHSLCHFCRVYFVNPITVRCGCTFCKACVKEKLFLKDGATYFRCPIKDCGLELELNLETVPINKNLQRIASRKRKLDVGYGFVCHECKERVMELKRVHVCETCPGNKLVCSTCGVRNHNGNNHNLVTPSLLTESQRNSYRQKFKQYRISNGRELSQLVDSWRRIESRMQQVYAMVQDSETNLKKIDQILAESTELRQPVIEHLLRIEEERQEAAWEASSFQNVFSASDDVDLPEKYRKIEKDFDTKLQDGGIGLELQSLMKTFQSRRVAPTEDLVAPRIQLLQDQMYMPGPSGYQPQPQYQPQMQMNNQFVGRGMPPQVSMHHQITQQMVPSMAPQQMAFMGHIPQHPIQPSP</sequence>
<dbReference type="STRING" id="34508.A0A4U5LYK2"/>
<evidence type="ECO:0000259" key="5">
    <source>
        <dbReference type="PROSITE" id="PS50089"/>
    </source>
</evidence>
<dbReference type="GO" id="GO:0005768">
    <property type="term" value="C:endosome"/>
    <property type="evidence" value="ECO:0007669"/>
    <property type="project" value="TreeGrafter"/>
</dbReference>
<dbReference type="PANTHER" id="PTHR23030">
    <property type="entry name" value="PCD6 INTERACTING PROTEIN-RELATED"/>
    <property type="match status" value="1"/>
</dbReference>
<dbReference type="InterPro" id="IPR001841">
    <property type="entry name" value="Znf_RING"/>
</dbReference>
<comment type="caution">
    <text evidence="6">The sequence shown here is derived from an EMBL/GenBank/DDBJ whole genome shotgun (WGS) entry which is preliminary data.</text>
</comment>